<dbReference type="InterPro" id="IPR025322">
    <property type="entry name" value="PADRE_dom"/>
</dbReference>
<reference evidence="2" key="1">
    <citation type="journal article" date="2017" name="Gigascience">
        <title>The genome draft of coconut (Cocos nucifera).</title>
        <authorList>
            <person name="Xiao Y."/>
            <person name="Xu P."/>
            <person name="Fan H."/>
            <person name="Baudouin L."/>
            <person name="Xia W."/>
            <person name="Bocs S."/>
            <person name="Xu J."/>
            <person name="Li Q."/>
            <person name="Guo A."/>
            <person name="Zhou L."/>
            <person name="Li J."/>
            <person name="Wu Y."/>
            <person name="Ma Z."/>
            <person name="Armero A."/>
            <person name="Issali A.E."/>
            <person name="Liu N."/>
            <person name="Peng M."/>
            <person name="Yang Y."/>
        </authorList>
    </citation>
    <scope>NUCLEOTIDE SEQUENCE</scope>
    <source>
        <tissue evidence="2">Spear leaf of Hainan Tall coconut</tissue>
    </source>
</reference>
<dbReference type="PANTHER" id="PTHR33413:SF1">
    <property type="entry name" value="EXPRESSED PROTEIN"/>
    <property type="match status" value="1"/>
</dbReference>
<organism evidence="2 3">
    <name type="scientific">Cocos nucifera</name>
    <name type="common">Coconut palm</name>
    <dbReference type="NCBI Taxonomy" id="13894"/>
    <lineage>
        <taxon>Eukaryota</taxon>
        <taxon>Viridiplantae</taxon>
        <taxon>Streptophyta</taxon>
        <taxon>Embryophyta</taxon>
        <taxon>Tracheophyta</taxon>
        <taxon>Spermatophyta</taxon>
        <taxon>Magnoliopsida</taxon>
        <taxon>Liliopsida</taxon>
        <taxon>Arecaceae</taxon>
        <taxon>Arecoideae</taxon>
        <taxon>Cocoseae</taxon>
        <taxon>Attaleinae</taxon>
        <taxon>Cocos</taxon>
    </lineage>
</organism>
<comment type="caution">
    <text evidence="2">The sequence shown here is derived from an EMBL/GenBank/DDBJ whole genome shotgun (WGS) entry which is preliminary data.</text>
</comment>
<evidence type="ECO:0000313" key="2">
    <source>
        <dbReference type="EMBL" id="KAG1366937.1"/>
    </source>
</evidence>
<proteinExistence type="predicted"/>
<dbReference type="PANTHER" id="PTHR33413">
    <property type="entry name" value="EXPRESSED PROTEIN"/>
    <property type="match status" value="1"/>
</dbReference>
<accession>A0A8K0ITI5</accession>
<dbReference type="AlphaFoldDB" id="A0A8K0ITI5"/>
<sequence length="179" mass="20153">MGNCQAAEAAATVIQHPNGRLERIYWQLKANEVMAANPGHYVAVIVTTISSTSESSVRHLKLLRPDDTLHIGHVYRLVSFEEVLREFGSKKRVKLSKLLMKQENRRKSNHHRERKERGTEDGDGGDSNQENSCSATVEAEQQREQTHQVDGSNIESSSSGGSAFRHRQWRPTLHSIAEI</sequence>
<dbReference type="EMBL" id="CM017884">
    <property type="protein sequence ID" value="KAG1366937.1"/>
    <property type="molecule type" value="Genomic_DNA"/>
</dbReference>
<dbReference type="OrthoDB" id="747498at2759"/>
<keyword evidence="3" id="KW-1185">Reference proteome</keyword>
<reference evidence="2" key="2">
    <citation type="submission" date="2019-07" db="EMBL/GenBank/DDBJ databases">
        <authorList>
            <person name="Yang Y."/>
            <person name="Bocs S."/>
            <person name="Baudouin L."/>
        </authorList>
    </citation>
    <scope>NUCLEOTIDE SEQUENCE</scope>
    <source>
        <tissue evidence="2">Spear leaf of Hainan Tall coconut</tissue>
    </source>
</reference>
<dbReference type="Proteomes" id="UP000797356">
    <property type="component" value="Chromosome 13"/>
</dbReference>
<name>A0A8K0ITI5_COCNU</name>
<feature type="compositionally biased region" description="Polar residues" evidence="1">
    <location>
        <begin position="126"/>
        <end position="135"/>
    </location>
</feature>
<dbReference type="Pfam" id="PF14009">
    <property type="entry name" value="PADRE"/>
    <property type="match status" value="1"/>
</dbReference>
<protein>
    <recommendedName>
        <fullName evidence="4">DUF4228 domain-containing protein</fullName>
    </recommendedName>
</protein>
<gene>
    <name evidence="2" type="ORF">COCNU_13G007270</name>
</gene>
<evidence type="ECO:0000313" key="3">
    <source>
        <dbReference type="Proteomes" id="UP000797356"/>
    </source>
</evidence>
<evidence type="ECO:0008006" key="4">
    <source>
        <dbReference type="Google" id="ProtNLM"/>
    </source>
</evidence>
<evidence type="ECO:0000256" key="1">
    <source>
        <dbReference type="SAM" id="MobiDB-lite"/>
    </source>
</evidence>
<feature type="region of interest" description="Disordered" evidence="1">
    <location>
        <begin position="100"/>
        <end position="179"/>
    </location>
</feature>